<proteinExistence type="predicted"/>
<sequence length="101" mass="10750">MAKPERISISGIVAACSLATPFDCRSTARIASSITSIILASSPKALITRMPTEVSVITRIITESVIISLVMISRTFCTSDFIAMTVNGMTESDTIDSSGCW</sequence>
<comment type="caution">
    <text evidence="1">The sequence shown here is derived from an EMBL/GenBank/DDBJ whole genome shotgun (WGS) entry which is preliminary data.</text>
</comment>
<name>A0A1J5PNH3_9ZZZZ</name>
<reference evidence="1" key="1">
    <citation type="submission" date="2016-10" db="EMBL/GenBank/DDBJ databases">
        <title>Sequence of Gallionella enrichment culture.</title>
        <authorList>
            <person name="Poehlein A."/>
            <person name="Muehling M."/>
            <person name="Daniel R."/>
        </authorList>
    </citation>
    <scope>NUCLEOTIDE SEQUENCE</scope>
</reference>
<evidence type="ECO:0000313" key="1">
    <source>
        <dbReference type="EMBL" id="OIQ72698.1"/>
    </source>
</evidence>
<accession>A0A1J5PNH3</accession>
<organism evidence="1">
    <name type="scientific">mine drainage metagenome</name>
    <dbReference type="NCBI Taxonomy" id="410659"/>
    <lineage>
        <taxon>unclassified sequences</taxon>
        <taxon>metagenomes</taxon>
        <taxon>ecological metagenomes</taxon>
    </lineage>
</organism>
<dbReference type="EMBL" id="MLJW01003162">
    <property type="protein sequence ID" value="OIQ72698.1"/>
    <property type="molecule type" value="Genomic_DNA"/>
</dbReference>
<gene>
    <name evidence="1" type="ORF">GALL_456680</name>
</gene>
<dbReference type="AlphaFoldDB" id="A0A1J5PNH3"/>
<protein>
    <submittedName>
        <fullName evidence="1">Uncharacterized protein</fullName>
    </submittedName>
</protein>